<dbReference type="GO" id="GO:0016020">
    <property type="term" value="C:membrane"/>
    <property type="evidence" value="ECO:0007669"/>
    <property type="project" value="InterPro"/>
</dbReference>
<evidence type="ECO:0000313" key="3">
    <source>
        <dbReference type="EMBL" id="NEA15237.1"/>
    </source>
</evidence>
<gene>
    <name evidence="3" type="ORF">G3I29_06775</name>
</gene>
<dbReference type="InterPro" id="IPR006094">
    <property type="entry name" value="Oxid_FAD_bind_N"/>
</dbReference>
<dbReference type="Pfam" id="PF01565">
    <property type="entry name" value="FAD_binding_4"/>
    <property type="match status" value="1"/>
</dbReference>
<dbReference type="Gene3D" id="3.30.70.2520">
    <property type="match status" value="1"/>
</dbReference>
<evidence type="ECO:0000259" key="2">
    <source>
        <dbReference type="PROSITE" id="PS51387"/>
    </source>
</evidence>
<dbReference type="InterPro" id="IPR036318">
    <property type="entry name" value="FAD-bd_PCMH-like_sf"/>
</dbReference>
<keyword evidence="1" id="KW-0560">Oxidoreductase</keyword>
<dbReference type="Gene3D" id="3.30.465.10">
    <property type="match status" value="1"/>
</dbReference>
<evidence type="ECO:0000256" key="1">
    <source>
        <dbReference type="ARBA" id="ARBA00023002"/>
    </source>
</evidence>
<dbReference type="Proteomes" id="UP000471293">
    <property type="component" value="Unassembled WGS sequence"/>
</dbReference>
<sequence>MDMIDHSVRSPSAPRQNWARNITFAARRLHTPASVAELQDIVAAGTAIRALGTGHSFNTVADTDGDLVSVAGLPRAVEIDPAAATATVSAGLRFGELTGELHRAGFALHNLGSLPHISVAGACATGTHGSGVANRSLAGAVRALELVTADGTLTTVRRGDADFPGAVVSLGALGVVTRVTLDLVPAFEVQQWVYEGLPQERLLDRFDEVMSDAYSVSLFTTWRDGPVDQVWLKRRVGEDGPGTAPRRWLGAERAAAPRHPVPGMPARHCTEQDGVPGPWHTRLPHFRLEFTPSNGDELQSEYFVDRRDAVAAYEALDRIRDRVAPLLQIGEIRTVAADDLWLSPAQGRDSVAFHFTWVPDDAAVTPVVGAIEEALAPFRARPHWGKVFTTAPGSLRALYGHYADFERLARRLDPAGTFRNDFLARHFPLH</sequence>
<dbReference type="GO" id="GO:0071949">
    <property type="term" value="F:FAD binding"/>
    <property type="evidence" value="ECO:0007669"/>
    <property type="project" value="InterPro"/>
</dbReference>
<dbReference type="PIRSF" id="PIRSF000136">
    <property type="entry name" value="LGO_GLO"/>
    <property type="match status" value="1"/>
</dbReference>
<dbReference type="PROSITE" id="PS51387">
    <property type="entry name" value="FAD_PCMH"/>
    <property type="match status" value="1"/>
</dbReference>
<name>A0A6N9TVD2_STRHA</name>
<dbReference type="AlphaFoldDB" id="A0A6N9TVD2"/>
<dbReference type="Gene3D" id="1.10.45.10">
    <property type="entry name" value="Vanillyl-alcohol Oxidase, Chain A, domain 4"/>
    <property type="match status" value="1"/>
</dbReference>
<dbReference type="InterPro" id="IPR016171">
    <property type="entry name" value="Vanillyl_alc_oxidase_C-sub2"/>
</dbReference>
<dbReference type="InterPro" id="IPR010031">
    <property type="entry name" value="FAD_lactone_oxidase-like"/>
</dbReference>
<dbReference type="Gene3D" id="3.30.43.10">
    <property type="entry name" value="Uridine Diphospho-n-acetylenolpyruvylglucosamine Reductase, domain 2"/>
    <property type="match status" value="1"/>
</dbReference>
<dbReference type="PANTHER" id="PTHR43762:SF1">
    <property type="entry name" value="D-ARABINONO-1,4-LACTONE OXIDASE"/>
    <property type="match status" value="1"/>
</dbReference>
<evidence type="ECO:0000313" key="4">
    <source>
        <dbReference type="Proteomes" id="UP000471293"/>
    </source>
</evidence>
<dbReference type="InterPro" id="IPR016166">
    <property type="entry name" value="FAD-bd_PCMH"/>
</dbReference>
<dbReference type="GO" id="GO:0003885">
    <property type="term" value="F:D-arabinono-1,4-lactone oxidase activity"/>
    <property type="evidence" value="ECO:0007669"/>
    <property type="project" value="InterPro"/>
</dbReference>
<organism evidence="3 4">
    <name type="scientific">Streptomyces halstedii</name>
    <dbReference type="NCBI Taxonomy" id="1944"/>
    <lineage>
        <taxon>Bacteria</taxon>
        <taxon>Bacillati</taxon>
        <taxon>Actinomycetota</taxon>
        <taxon>Actinomycetes</taxon>
        <taxon>Kitasatosporales</taxon>
        <taxon>Streptomycetaceae</taxon>
        <taxon>Streptomyces</taxon>
    </lineage>
</organism>
<dbReference type="GO" id="GO:0080049">
    <property type="term" value="F:L-gulono-1,4-lactone dehydrogenase activity"/>
    <property type="evidence" value="ECO:0007669"/>
    <property type="project" value="TreeGrafter"/>
</dbReference>
<reference evidence="3 4" key="1">
    <citation type="submission" date="2020-01" db="EMBL/GenBank/DDBJ databases">
        <title>Insect and environment-associated Actinomycetes.</title>
        <authorList>
            <person name="Currrie C."/>
            <person name="Chevrette M."/>
            <person name="Carlson C."/>
            <person name="Stubbendieck R."/>
            <person name="Wendt-Pienkowski E."/>
        </authorList>
    </citation>
    <scope>NUCLEOTIDE SEQUENCE [LARGE SCALE GENOMIC DNA]</scope>
    <source>
        <strain evidence="3 4">SID11342</strain>
    </source>
</reference>
<dbReference type="InterPro" id="IPR007173">
    <property type="entry name" value="ALO_C"/>
</dbReference>
<dbReference type="Pfam" id="PF04030">
    <property type="entry name" value="ALO"/>
    <property type="match status" value="1"/>
</dbReference>
<feature type="domain" description="FAD-binding PCMH-type" evidence="2">
    <location>
        <begin position="22"/>
        <end position="186"/>
    </location>
</feature>
<dbReference type="PANTHER" id="PTHR43762">
    <property type="entry name" value="L-GULONOLACTONE OXIDASE"/>
    <property type="match status" value="1"/>
</dbReference>
<dbReference type="SUPFAM" id="SSF56176">
    <property type="entry name" value="FAD-binding/transporter-associated domain-like"/>
    <property type="match status" value="1"/>
</dbReference>
<dbReference type="InterPro" id="IPR016169">
    <property type="entry name" value="FAD-bd_PCMH_sub2"/>
</dbReference>
<protein>
    <submittedName>
        <fullName evidence="3">FAD-binding protein</fullName>
    </submittedName>
</protein>
<dbReference type="Gene3D" id="3.30.70.2530">
    <property type="match status" value="1"/>
</dbReference>
<comment type="caution">
    <text evidence="3">The sequence shown here is derived from an EMBL/GenBank/DDBJ whole genome shotgun (WGS) entry which is preliminary data.</text>
</comment>
<dbReference type="EMBL" id="JAAGLQ010000141">
    <property type="protein sequence ID" value="NEA15237.1"/>
    <property type="molecule type" value="Genomic_DNA"/>
</dbReference>
<dbReference type="InterPro" id="IPR016167">
    <property type="entry name" value="FAD-bd_PCMH_sub1"/>
</dbReference>
<proteinExistence type="predicted"/>
<accession>A0A6N9TVD2</accession>